<name>A0A2H0TFW1_9BACT</name>
<comment type="caution">
    <text evidence="1">The sequence shown here is derived from an EMBL/GenBank/DDBJ whole genome shotgun (WGS) entry which is preliminary data.</text>
</comment>
<protein>
    <submittedName>
        <fullName evidence="1">Uncharacterized protein</fullName>
    </submittedName>
</protein>
<dbReference type="EMBL" id="PFCN01000018">
    <property type="protein sequence ID" value="PIR70431.1"/>
    <property type="molecule type" value="Genomic_DNA"/>
</dbReference>
<dbReference type="AlphaFoldDB" id="A0A2H0TFW1"/>
<reference evidence="2" key="1">
    <citation type="submission" date="2017-09" db="EMBL/GenBank/DDBJ databases">
        <title>Depth-based differentiation of microbial function through sediment-hosted aquifers and enrichment of novel symbionts in the deep terrestrial subsurface.</title>
        <authorList>
            <person name="Probst A.J."/>
            <person name="Ladd B."/>
            <person name="Jarett J.K."/>
            <person name="Geller-Mcgrath D.E."/>
            <person name="Sieber C.M.K."/>
            <person name="Emerson J.B."/>
            <person name="Anantharaman K."/>
            <person name="Thomas B.C."/>
            <person name="Malmstrom R."/>
            <person name="Stieglmeier M."/>
            <person name="Klingl A."/>
            <person name="Woyke T."/>
            <person name="Ryan C.M."/>
            <person name="Banfield J.F."/>
        </authorList>
    </citation>
    <scope>NUCLEOTIDE SEQUENCE [LARGE SCALE GENOMIC DNA]</scope>
</reference>
<dbReference type="Proteomes" id="UP000229383">
    <property type="component" value="Unassembled WGS sequence"/>
</dbReference>
<accession>A0A2H0TFW1</accession>
<sequence>MPEFKYNPDPKASKKLHSREHVLADDLSKMMGEPKRFSAYLGISIRYPEEILRRIASEVLESYKRDHAGKINCGKLFFYKVGQLRKDKK</sequence>
<organism evidence="1 2">
    <name type="scientific">Candidatus Niyogibacteria bacterium CG10_big_fil_rev_8_21_14_0_10_42_19</name>
    <dbReference type="NCBI Taxonomy" id="1974725"/>
    <lineage>
        <taxon>Bacteria</taxon>
        <taxon>Candidatus Niyogiibacteriota</taxon>
    </lineage>
</organism>
<gene>
    <name evidence="1" type="ORF">COU46_01670</name>
</gene>
<proteinExistence type="predicted"/>
<evidence type="ECO:0000313" key="1">
    <source>
        <dbReference type="EMBL" id="PIR70431.1"/>
    </source>
</evidence>
<evidence type="ECO:0000313" key="2">
    <source>
        <dbReference type="Proteomes" id="UP000229383"/>
    </source>
</evidence>